<feature type="domain" description="DUF7021" evidence="1">
    <location>
        <begin position="76"/>
        <end position="181"/>
    </location>
</feature>
<evidence type="ECO:0000259" key="1">
    <source>
        <dbReference type="Pfam" id="PF22886"/>
    </source>
</evidence>
<dbReference type="Proteomes" id="UP000004982">
    <property type="component" value="Unassembled WGS sequence"/>
</dbReference>
<evidence type="ECO:0000313" key="5">
    <source>
        <dbReference type="Proteomes" id="UP000829455"/>
    </source>
</evidence>
<dbReference type="EMBL" id="CP094241">
    <property type="protein sequence ID" value="UNV85239.1"/>
    <property type="molecule type" value="Genomic_DNA"/>
</dbReference>
<dbReference type="Pfam" id="PF22886">
    <property type="entry name" value="DUF7021"/>
    <property type="match status" value="1"/>
</dbReference>
<dbReference type="AlphaFoldDB" id="A0AA36XKG2"/>
<evidence type="ECO:0000313" key="2">
    <source>
        <dbReference type="EMBL" id="EGQ75366.1"/>
    </source>
</evidence>
<evidence type="ECO:0000313" key="4">
    <source>
        <dbReference type="Proteomes" id="UP000004982"/>
    </source>
</evidence>
<dbReference type="InterPro" id="IPR054286">
    <property type="entry name" value="DUF7021"/>
</dbReference>
<proteinExistence type="predicted"/>
<dbReference type="EMBL" id="AFQE01000121">
    <property type="protein sequence ID" value="EGQ75366.1"/>
    <property type="molecule type" value="Genomic_DNA"/>
</dbReference>
<gene>
    <name evidence="2" type="ORF">HMPREF9418_2451</name>
    <name evidence="3" type="ORF">MON40_01545</name>
</gene>
<reference evidence="3 5" key="2">
    <citation type="submission" date="2022-03" db="EMBL/GenBank/DDBJ databases">
        <title>Genome sequencing of Neisseria macacae.</title>
        <authorList>
            <person name="Baek M.-G."/>
        </authorList>
    </citation>
    <scope>NUCLEOTIDE SEQUENCE [LARGE SCALE GENOMIC DNA]</scope>
    <source>
        <strain evidence="3 5">ATCC 33926</strain>
    </source>
</reference>
<dbReference type="Proteomes" id="UP000829455">
    <property type="component" value="Chromosome"/>
</dbReference>
<organism evidence="2 4">
    <name type="scientific">Neisseria macacae ATCC 33926</name>
    <dbReference type="NCBI Taxonomy" id="997348"/>
    <lineage>
        <taxon>Bacteria</taxon>
        <taxon>Pseudomonadati</taxon>
        <taxon>Pseudomonadota</taxon>
        <taxon>Betaproteobacteria</taxon>
        <taxon>Neisseriales</taxon>
        <taxon>Neisseriaceae</taxon>
        <taxon>Neisseria</taxon>
    </lineage>
</organism>
<reference evidence="2 4" key="1">
    <citation type="submission" date="2011-05" db="EMBL/GenBank/DDBJ databases">
        <authorList>
            <person name="Muzny D."/>
            <person name="Qin X."/>
            <person name="Deng J."/>
            <person name="Jiang H."/>
            <person name="Liu Y."/>
            <person name="Qu J."/>
            <person name="Song X.-Z."/>
            <person name="Zhang L."/>
            <person name="Thornton R."/>
            <person name="Coyle M."/>
            <person name="Francisco L."/>
            <person name="Jackson L."/>
            <person name="Javaid M."/>
            <person name="Korchina V."/>
            <person name="Kovar C."/>
            <person name="Mata R."/>
            <person name="Mathew T."/>
            <person name="Ngo R."/>
            <person name="Nguyen L."/>
            <person name="Nguyen N."/>
            <person name="Okwuonu G."/>
            <person name="Ongeri F."/>
            <person name="Pham C."/>
            <person name="Simmons D."/>
            <person name="Wilczek-Boney K."/>
            <person name="Hale W."/>
            <person name="Jakkamsetti A."/>
            <person name="Pham P."/>
            <person name="Ruth R."/>
            <person name="San Lucas F."/>
            <person name="Warren J."/>
            <person name="Zhang J."/>
            <person name="Zhao Z."/>
            <person name="Zhou C."/>
            <person name="Zhu D."/>
            <person name="Lee S."/>
            <person name="Bess C."/>
            <person name="Blankenburg K."/>
            <person name="Forbes L."/>
            <person name="Fu Q."/>
            <person name="Gubbala S."/>
            <person name="Hirani K."/>
            <person name="Jayaseelan J.C."/>
            <person name="Lara F."/>
            <person name="Munidasa M."/>
            <person name="Palculict T."/>
            <person name="Patil S."/>
            <person name="Pu L.-L."/>
            <person name="Saada N."/>
            <person name="Tang L."/>
            <person name="Weissenberger G."/>
            <person name="Zhu Y."/>
            <person name="Hemphill L."/>
            <person name="Shang Y."/>
            <person name="Youmans B."/>
            <person name="Ayvaz T."/>
            <person name="Ross M."/>
            <person name="Santibanez J."/>
            <person name="Aqrawi P."/>
            <person name="Gross S."/>
            <person name="Joshi V."/>
            <person name="Fowler G."/>
            <person name="Nazareth L."/>
            <person name="Reid J."/>
            <person name="Worley K."/>
            <person name="Petrosino J."/>
            <person name="Highlander S."/>
            <person name="Gibbs R."/>
        </authorList>
    </citation>
    <scope>NUCLEOTIDE SEQUENCE [LARGE SCALE GENOMIC DNA]</scope>
    <source>
        <strain evidence="2 4">ATCC 33926</strain>
    </source>
</reference>
<accession>A0AA36XKG2</accession>
<sequence length="330" mass="37509">MMASFDEPGRVKREGILTRLLRFLGIGPSAEEEQERARLAALNLNTAVYADLFANEPEEMLVLTSDFDPEIGIFRINAGIGGGKKQFQAKSCPILGYVHVKSSTFMDQPVYKLTWGEDDASNPFKNCSFQTLKPLTVYRIRSKLAMDWEPFGGEWLSHILLVEVLESDAHNQELENLRHEYLNPVLFTHPLATFRLNTFMENFEAKAEWAGLPVKLSLNAEGDKPAGGTLKRLPEVFAQQTQLYASLNTYLLEHIRKHNGIRTKDGFFPNPHPTAESFLQDLKLQKLDFFDQDFDIVFHNDDDALVPDGEYYFYVSFDPKGNITGIESIH</sequence>
<name>A0AA36XKG2_9NEIS</name>
<keyword evidence="5" id="KW-1185">Reference proteome</keyword>
<dbReference type="RefSeq" id="WP_003779730.1">
    <property type="nucleotide sequence ID" value="NZ_CP094241.1"/>
</dbReference>
<protein>
    <recommendedName>
        <fullName evidence="1">DUF7021 domain-containing protein</fullName>
    </recommendedName>
</protein>
<evidence type="ECO:0000313" key="3">
    <source>
        <dbReference type="EMBL" id="UNV85239.1"/>
    </source>
</evidence>